<feature type="region of interest" description="Disordered" evidence="1">
    <location>
        <begin position="400"/>
        <end position="424"/>
    </location>
</feature>
<protein>
    <submittedName>
        <fullName evidence="2">Uncharacterized protein</fullName>
    </submittedName>
</protein>
<feature type="compositionally biased region" description="Acidic residues" evidence="1">
    <location>
        <begin position="1100"/>
        <end position="1114"/>
    </location>
</feature>
<evidence type="ECO:0000313" key="2">
    <source>
        <dbReference type="EMBL" id="SPO22255.1"/>
    </source>
</evidence>
<organism evidence="2 3">
    <name type="scientific">Ustilago trichophora</name>
    <dbReference type="NCBI Taxonomy" id="86804"/>
    <lineage>
        <taxon>Eukaryota</taxon>
        <taxon>Fungi</taxon>
        <taxon>Dikarya</taxon>
        <taxon>Basidiomycota</taxon>
        <taxon>Ustilaginomycotina</taxon>
        <taxon>Ustilaginomycetes</taxon>
        <taxon>Ustilaginales</taxon>
        <taxon>Ustilaginaceae</taxon>
        <taxon>Ustilago</taxon>
    </lineage>
</organism>
<keyword evidence="3" id="KW-1185">Reference proteome</keyword>
<dbReference type="AlphaFoldDB" id="A0A5C3DVA9"/>
<dbReference type="EMBL" id="OOIN01000004">
    <property type="protein sequence ID" value="SPO22255.1"/>
    <property type="molecule type" value="Genomic_DNA"/>
</dbReference>
<dbReference type="PANTHER" id="PTHR33266:SF1">
    <property type="entry name" value="F-BOX DOMAIN-CONTAINING PROTEIN"/>
    <property type="match status" value="1"/>
</dbReference>
<dbReference type="Proteomes" id="UP000324022">
    <property type="component" value="Unassembled WGS sequence"/>
</dbReference>
<dbReference type="OrthoDB" id="2556594at2759"/>
<reference evidence="2 3" key="1">
    <citation type="submission" date="2018-03" db="EMBL/GenBank/DDBJ databases">
        <authorList>
            <person name="Guldener U."/>
        </authorList>
    </citation>
    <scope>NUCLEOTIDE SEQUENCE [LARGE SCALE GENOMIC DNA]</scope>
    <source>
        <strain evidence="2 3">NBRC100155</strain>
    </source>
</reference>
<evidence type="ECO:0000256" key="1">
    <source>
        <dbReference type="SAM" id="MobiDB-lite"/>
    </source>
</evidence>
<proteinExistence type="predicted"/>
<dbReference type="PANTHER" id="PTHR33266">
    <property type="entry name" value="CHROMOSOME 15, WHOLE GENOME SHOTGUN SEQUENCE"/>
    <property type="match status" value="1"/>
</dbReference>
<sequence length="1114" mass="124416">MSLSGGQNSPQAAAEAARDHCCSCQLDDLVRLQIVEVCTDPVVQDALNGLIDSNTDSKWRKRYANLTLGLFSPLATNLECDHQHDVGQCSHGDIHTSTLLSQTLAAHLPTYDAQRLKSTAELQKYLDSIDGQLDSLKLYLQSQQPDFVQLFFDLLHLALTQYDRLVQTPPAPPPQAADYVGDKVRSDLALPFFGHLDSVLQAYIVNANNYIRQHPDFVYSKSFPILQSSGTGKSKLAVQLSASHPGFLVCTRSSGTELQVSFPPNDKSVYDFLSKQYASSLQAHKRVACWLAAYFDVLATALTHRMRDSNCFNHLALAIHDGPDFIQNYSFDQVAPLGAKCPKSQLGFESPTSADRSFERTDDRLGTDTHDQEVSPTPPAAFRTHLLDKIDKLAKSNWEQIDDGPVQPQPAAAPTSTSASTFGPPARALTEQAIAMHYARRYMQTPLRRLERLLPDKLLKTHFFFLVIDEILPIAHILPILRRLWREAHPASTWLMFIDTDSQVPLLAGIHVRKASARLDTQDDLLVIPPFVKLGFDAVIKHRIESCKGDFYQGRLTFGRLLEMLSCFGRPLWSTNLYRSVDEPARPNIKNILAKLLADQHFPDAWPRATEYDLMNANSIPFKALMAIVGQRLPLRFVGHQGARVVPHPRLNSDTNSAICSASKKQPAPVADDSSELDLETRSTLFLQEQASKHLRVISKLHDNVNFFVTCTVSEPALSLAVASLLRGNLASSSTSLKCADKWSQVVQVLCHAHKAVGLMLGKEGEEGFRLLCTLAADLVAEERVKKDQMHKSTGVTRPGAKSEASAQAFSAMCDPIPLQSWLDKLFGKGNLDPELRAWASNYYINFTHFLRLGAYIYSDEPSNDAKRLDITALAEYWWRQTAIHGRKNQPAWDILIPIYRSDSPPALSDRFEPARVSYIAVQVKNKESDTSATRFFGPSFRQGESSKGLDPRLGFDNECLEIFVDLRSPMVLPHRFEWLAPNEKEKLQPPLTRLHLTVSGRSPDVFPLMRKLSSKAVEQLPLLFGSTVPSLEESSSRRQLYKILNTSSNSVEKSEFEQLERILDGDGPAHLWDCSQSRARKRARTKIPWAAAAATEQQTADDDDDDEDQEDMS</sequence>
<gene>
    <name evidence="2" type="ORF">UTRI_00933</name>
</gene>
<name>A0A5C3DVA9_9BASI</name>
<feature type="region of interest" description="Disordered" evidence="1">
    <location>
        <begin position="1086"/>
        <end position="1114"/>
    </location>
</feature>
<accession>A0A5C3DVA9</accession>
<feature type="compositionally biased region" description="Basic and acidic residues" evidence="1">
    <location>
        <begin position="356"/>
        <end position="373"/>
    </location>
</feature>
<feature type="region of interest" description="Disordered" evidence="1">
    <location>
        <begin position="345"/>
        <end position="379"/>
    </location>
</feature>
<evidence type="ECO:0000313" key="3">
    <source>
        <dbReference type="Proteomes" id="UP000324022"/>
    </source>
</evidence>
<feature type="compositionally biased region" description="Low complexity" evidence="1">
    <location>
        <begin position="409"/>
        <end position="424"/>
    </location>
</feature>